<gene>
    <name evidence="1" type="ORF">A3K52_04295</name>
</gene>
<protein>
    <submittedName>
        <fullName evidence="1">Uncharacterized protein</fullName>
    </submittedName>
</protein>
<dbReference type="AlphaFoldDB" id="A0A1F7L1I2"/>
<organism evidence="1 2">
    <name type="scientific">Candidatus Roizmanbacteria bacterium RIFOXYD1_FULL_38_12</name>
    <dbReference type="NCBI Taxonomy" id="1802093"/>
    <lineage>
        <taxon>Bacteria</taxon>
        <taxon>Candidatus Roizmaniibacteriota</taxon>
    </lineage>
</organism>
<reference evidence="1 2" key="1">
    <citation type="journal article" date="2016" name="Nat. Commun.">
        <title>Thousands of microbial genomes shed light on interconnected biogeochemical processes in an aquifer system.</title>
        <authorList>
            <person name="Anantharaman K."/>
            <person name="Brown C.T."/>
            <person name="Hug L.A."/>
            <person name="Sharon I."/>
            <person name="Castelle C.J."/>
            <person name="Probst A.J."/>
            <person name="Thomas B.C."/>
            <person name="Singh A."/>
            <person name="Wilkins M.J."/>
            <person name="Karaoz U."/>
            <person name="Brodie E.L."/>
            <person name="Williams K.H."/>
            <person name="Hubbard S.S."/>
            <person name="Banfield J.F."/>
        </authorList>
    </citation>
    <scope>NUCLEOTIDE SEQUENCE [LARGE SCALE GENOMIC DNA]</scope>
</reference>
<accession>A0A1F7L1I2</accession>
<name>A0A1F7L1I2_9BACT</name>
<sequence length="226" mass="24757">MVSTLPTHEIKTPNRFMVNLPIPESPPGLPFALKPAIFDNVPTDLPPLQEAVIEKASGIVAGMVGHDRSSEARLRYLNSSPRFDINQKTYKEYARGDEEKAQQGMREDVEKLNKTISSPEGEVLLTTSRDAWVKGDNQRRRPNFTITAKTDTTGKPCYEMAISPNSDGGSNLDLTLSPTFSWVVISDNGSLKITNHGQVVEPSEDVLKQVGSLLDATLLSFSSTSP</sequence>
<comment type="caution">
    <text evidence="1">The sequence shown here is derived from an EMBL/GenBank/DDBJ whole genome shotgun (WGS) entry which is preliminary data.</text>
</comment>
<proteinExistence type="predicted"/>
<dbReference type="Proteomes" id="UP000177050">
    <property type="component" value="Unassembled WGS sequence"/>
</dbReference>
<dbReference type="EMBL" id="MGBR01000001">
    <property type="protein sequence ID" value="OGK73968.1"/>
    <property type="molecule type" value="Genomic_DNA"/>
</dbReference>
<evidence type="ECO:0000313" key="1">
    <source>
        <dbReference type="EMBL" id="OGK73968.1"/>
    </source>
</evidence>
<evidence type="ECO:0000313" key="2">
    <source>
        <dbReference type="Proteomes" id="UP000177050"/>
    </source>
</evidence>